<dbReference type="Gene3D" id="3.40.1810.10">
    <property type="entry name" value="Transcription factor, MADS-box"/>
    <property type="match status" value="1"/>
</dbReference>
<dbReference type="PANTHER" id="PTHR11945:SF725">
    <property type="entry name" value="AGAMOUS-LIKE 58-RELATED"/>
    <property type="match status" value="1"/>
</dbReference>
<evidence type="ECO:0000256" key="1">
    <source>
        <dbReference type="ARBA" id="ARBA00004123"/>
    </source>
</evidence>
<dbReference type="InterPro" id="IPR033896">
    <property type="entry name" value="MEF2-like_N"/>
</dbReference>
<keyword evidence="3" id="KW-0238">DNA-binding</keyword>
<keyword evidence="5" id="KW-0539">Nucleus</keyword>
<dbReference type="STRING" id="22663.A0A2I0I7Z5"/>
<keyword evidence="2" id="KW-0805">Transcription regulation</keyword>
<sequence>MASNRKLTRGRQKIEMKKVENDDDRMVTFSKRRSGIYKKASELVTMCGAEVGVVIFSPSGKPFSFGHPSIESIMNKFLKQNGAPITDNRLQAIFDAHCRMRMEQQSDGYNELLEQLDAEKDRGMALKRITRATREGNPKNGELGWWERSLDELTLPELKEAASAMEAFHKDLCNYLNHSKDLTASMPEVPMPSRDPTTAEVETHHFGRLG</sequence>
<dbReference type="InterPro" id="IPR002100">
    <property type="entry name" value="TF_MADSbox"/>
</dbReference>
<dbReference type="SUPFAM" id="SSF55455">
    <property type="entry name" value="SRF-like"/>
    <property type="match status" value="1"/>
</dbReference>
<dbReference type="FunFam" id="3.40.1810.10:FF:000006">
    <property type="entry name" value="Agamous-like MADS-box protein AGL62"/>
    <property type="match status" value="1"/>
</dbReference>
<dbReference type="CDD" id="cd00265">
    <property type="entry name" value="MADS_MEF2_like"/>
    <property type="match status" value="1"/>
</dbReference>
<dbReference type="InterPro" id="IPR036879">
    <property type="entry name" value="TF_MADSbox_sf"/>
</dbReference>
<accession>A0A2I0I7Z5</accession>
<evidence type="ECO:0000313" key="6">
    <source>
        <dbReference type="EMBL" id="PKI40101.1"/>
    </source>
</evidence>
<dbReference type="GO" id="GO:0045944">
    <property type="term" value="P:positive regulation of transcription by RNA polymerase II"/>
    <property type="evidence" value="ECO:0007669"/>
    <property type="project" value="InterPro"/>
</dbReference>
<evidence type="ECO:0000256" key="3">
    <source>
        <dbReference type="ARBA" id="ARBA00023125"/>
    </source>
</evidence>
<evidence type="ECO:0000313" key="7">
    <source>
        <dbReference type="Proteomes" id="UP000233551"/>
    </source>
</evidence>
<organism evidence="6 7">
    <name type="scientific">Punica granatum</name>
    <name type="common">Pomegranate</name>
    <dbReference type="NCBI Taxonomy" id="22663"/>
    <lineage>
        <taxon>Eukaryota</taxon>
        <taxon>Viridiplantae</taxon>
        <taxon>Streptophyta</taxon>
        <taxon>Embryophyta</taxon>
        <taxon>Tracheophyta</taxon>
        <taxon>Spermatophyta</taxon>
        <taxon>Magnoliopsida</taxon>
        <taxon>eudicotyledons</taxon>
        <taxon>Gunneridae</taxon>
        <taxon>Pentapetalae</taxon>
        <taxon>rosids</taxon>
        <taxon>malvids</taxon>
        <taxon>Myrtales</taxon>
        <taxon>Lythraceae</taxon>
        <taxon>Punica</taxon>
    </lineage>
</organism>
<dbReference type="PROSITE" id="PS50066">
    <property type="entry name" value="MADS_BOX_2"/>
    <property type="match status" value="1"/>
</dbReference>
<dbReference type="SMART" id="SM00432">
    <property type="entry name" value="MADS"/>
    <property type="match status" value="1"/>
</dbReference>
<dbReference type="PANTHER" id="PTHR11945">
    <property type="entry name" value="MADS BOX PROTEIN"/>
    <property type="match status" value="1"/>
</dbReference>
<dbReference type="GO" id="GO:0000981">
    <property type="term" value="F:DNA-binding transcription factor activity, RNA polymerase II-specific"/>
    <property type="evidence" value="ECO:0007669"/>
    <property type="project" value="TreeGrafter"/>
</dbReference>
<gene>
    <name evidence="6" type="ORF">CRG98_039473</name>
</gene>
<dbReference type="AlphaFoldDB" id="A0A2I0I7Z5"/>
<comment type="subcellular location">
    <subcellularLocation>
        <location evidence="1">Nucleus</location>
    </subcellularLocation>
</comment>
<protein>
    <submittedName>
        <fullName evidence="6">Uncharacterized protein</fullName>
    </submittedName>
</protein>
<dbReference type="Pfam" id="PF00319">
    <property type="entry name" value="SRF-TF"/>
    <property type="match status" value="1"/>
</dbReference>
<dbReference type="OrthoDB" id="1898716at2759"/>
<dbReference type="Proteomes" id="UP000233551">
    <property type="component" value="Unassembled WGS sequence"/>
</dbReference>
<evidence type="ECO:0000256" key="4">
    <source>
        <dbReference type="ARBA" id="ARBA00023163"/>
    </source>
</evidence>
<dbReference type="GO" id="GO:0005634">
    <property type="term" value="C:nucleus"/>
    <property type="evidence" value="ECO:0007669"/>
    <property type="project" value="UniProtKB-SubCell"/>
</dbReference>
<reference evidence="6 7" key="1">
    <citation type="submission" date="2017-11" db="EMBL/GenBank/DDBJ databases">
        <title>De-novo sequencing of pomegranate (Punica granatum L.) genome.</title>
        <authorList>
            <person name="Akparov Z."/>
            <person name="Amiraslanov A."/>
            <person name="Hajiyeva S."/>
            <person name="Abbasov M."/>
            <person name="Kaur K."/>
            <person name="Hamwieh A."/>
            <person name="Solovyev V."/>
            <person name="Salamov A."/>
            <person name="Braich B."/>
            <person name="Kosarev P."/>
            <person name="Mahmoud A."/>
            <person name="Hajiyev E."/>
            <person name="Babayeva S."/>
            <person name="Izzatullayeva V."/>
            <person name="Mammadov A."/>
            <person name="Mammadov A."/>
            <person name="Sharifova S."/>
            <person name="Ojaghi J."/>
            <person name="Eynullazada K."/>
            <person name="Bayramov B."/>
            <person name="Abdulazimova A."/>
            <person name="Shahmuradov I."/>
        </authorList>
    </citation>
    <scope>NUCLEOTIDE SEQUENCE [LARGE SCALE GENOMIC DNA]</scope>
    <source>
        <strain evidence="7">cv. AG2017</strain>
        <tissue evidence="6">Leaf</tissue>
    </source>
</reference>
<dbReference type="GeneID" id="116204311"/>
<evidence type="ECO:0000256" key="5">
    <source>
        <dbReference type="ARBA" id="ARBA00023242"/>
    </source>
</evidence>
<name>A0A2I0I7Z5_PUNGR</name>
<dbReference type="GO" id="GO:0000978">
    <property type="term" value="F:RNA polymerase II cis-regulatory region sequence-specific DNA binding"/>
    <property type="evidence" value="ECO:0007669"/>
    <property type="project" value="TreeGrafter"/>
</dbReference>
<dbReference type="PRINTS" id="PR00404">
    <property type="entry name" value="MADSDOMAIN"/>
</dbReference>
<keyword evidence="7" id="KW-1185">Reference proteome</keyword>
<evidence type="ECO:0000256" key="2">
    <source>
        <dbReference type="ARBA" id="ARBA00023015"/>
    </source>
</evidence>
<keyword evidence="4" id="KW-0804">Transcription</keyword>
<dbReference type="EMBL" id="PGOL01003664">
    <property type="protein sequence ID" value="PKI40101.1"/>
    <property type="molecule type" value="Genomic_DNA"/>
</dbReference>
<proteinExistence type="predicted"/>
<dbReference type="GO" id="GO:0046983">
    <property type="term" value="F:protein dimerization activity"/>
    <property type="evidence" value="ECO:0007669"/>
    <property type="project" value="InterPro"/>
</dbReference>
<comment type="caution">
    <text evidence="6">The sequence shown here is derived from an EMBL/GenBank/DDBJ whole genome shotgun (WGS) entry which is preliminary data.</text>
</comment>